<evidence type="ECO:0000313" key="10">
    <source>
        <dbReference type="Proteomes" id="UP000192578"/>
    </source>
</evidence>
<proteinExistence type="inferred from homology"/>
<dbReference type="EMBL" id="MTYJ01000093">
    <property type="protein sequence ID" value="OQV15160.1"/>
    <property type="molecule type" value="Genomic_DNA"/>
</dbReference>
<protein>
    <submittedName>
        <fullName evidence="9">Solute carrier family 15 member 1</fullName>
    </submittedName>
</protein>
<comment type="similarity">
    <text evidence="2">Belongs to the major facilitator superfamily. Proton-dependent oligopeptide transporter (POT/PTR) (TC 2.A.17) family.</text>
</comment>
<dbReference type="GO" id="GO:0015833">
    <property type="term" value="P:peptide transport"/>
    <property type="evidence" value="ECO:0007669"/>
    <property type="project" value="UniProtKB-KW"/>
</dbReference>
<dbReference type="SUPFAM" id="SSF103473">
    <property type="entry name" value="MFS general substrate transporter"/>
    <property type="match status" value="1"/>
</dbReference>
<feature type="transmembrane region" description="Helical" evidence="8">
    <location>
        <begin position="281"/>
        <end position="298"/>
    </location>
</feature>
<dbReference type="Proteomes" id="UP000192578">
    <property type="component" value="Unassembled WGS sequence"/>
</dbReference>
<dbReference type="OrthoDB" id="10071041at2759"/>
<organism evidence="9 10">
    <name type="scientific">Hypsibius exemplaris</name>
    <name type="common">Freshwater tardigrade</name>
    <dbReference type="NCBI Taxonomy" id="2072580"/>
    <lineage>
        <taxon>Eukaryota</taxon>
        <taxon>Metazoa</taxon>
        <taxon>Ecdysozoa</taxon>
        <taxon>Tardigrada</taxon>
        <taxon>Eutardigrada</taxon>
        <taxon>Parachela</taxon>
        <taxon>Hypsibioidea</taxon>
        <taxon>Hypsibiidae</taxon>
        <taxon>Hypsibius</taxon>
    </lineage>
</organism>
<reference evidence="10" key="1">
    <citation type="submission" date="2017-01" db="EMBL/GenBank/DDBJ databases">
        <title>Comparative genomics of anhydrobiosis in the tardigrade Hypsibius dujardini.</title>
        <authorList>
            <person name="Yoshida Y."/>
            <person name="Koutsovoulos G."/>
            <person name="Laetsch D."/>
            <person name="Stevens L."/>
            <person name="Kumar S."/>
            <person name="Horikawa D."/>
            <person name="Ishino K."/>
            <person name="Komine S."/>
            <person name="Tomita M."/>
            <person name="Blaxter M."/>
            <person name="Arakawa K."/>
        </authorList>
    </citation>
    <scope>NUCLEOTIDE SEQUENCE [LARGE SCALE GENOMIC DNA]</scope>
    <source>
        <strain evidence="10">Z151</strain>
    </source>
</reference>
<evidence type="ECO:0000256" key="5">
    <source>
        <dbReference type="ARBA" id="ARBA00022989"/>
    </source>
</evidence>
<dbReference type="GO" id="GO:0022857">
    <property type="term" value="F:transmembrane transporter activity"/>
    <property type="evidence" value="ECO:0007669"/>
    <property type="project" value="InterPro"/>
</dbReference>
<gene>
    <name evidence="9" type="ORF">BV898_10674</name>
</gene>
<evidence type="ECO:0000256" key="3">
    <source>
        <dbReference type="ARBA" id="ARBA00022692"/>
    </source>
</evidence>
<feature type="region of interest" description="Disordered" evidence="7">
    <location>
        <begin position="338"/>
        <end position="362"/>
    </location>
</feature>
<keyword evidence="10" id="KW-1185">Reference proteome</keyword>
<dbReference type="PANTHER" id="PTHR11654">
    <property type="entry name" value="OLIGOPEPTIDE TRANSPORTER-RELATED"/>
    <property type="match status" value="1"/>
</dbReference>
<keyword evidence="4" id="KW-0571">Peptide transport</keyword>
<sequence length="362" mass="39603">MLLAGGAFVIAGIIQMQLDNTLPIPPPKMTAELRVFNTLPCPVNVTLFNGSMDLPENMKSIEIMEMAEFPVKGFHGFIPGNRSTFQLRVMAATADCQLSAEPESSIFRNVTLGEEQIHSLFLSPFQGKLGTKMVLEKKEKPKKGAGFVRFVVPFRLNTTSGGGHCAALDLGVTVAEQSVVAEQGKYEIYVSDDTSVNGYRRVGRERFEVPNGGVYTLILRGNIHADTPWTRHDIVAPSSLSVFWQLPQYFVITLAEVLFSVSGLAFAYSQSPASMKAVLQAGWLMTTAFGNVIVIIISGGQLVKDQATEFFVFAALIAAFAVLFAIMTRFYTYVEQPKPAGSDDAKKDIPITKEEIDEAVDK</sequence>
<keyword evidence="6 8" id="KW-0472">Membrane</keyword>
<dbReference type="AlphaFoldDB" id="A0A1W0WIW5"/>
<keyword evidence="3 8" id="KW-0812">Transmembrane</keyword>
<evidence type="ECO:0000256" key="6">
    <source>
        <dbReference type="ARBA" id="ARBA00023136"/>
    </source>
</evidence>
<dbReference type="GO" id="GO:0016020">
    <property type="term" value="C:membrane"/>
    <property type="evidence" value="ECO:0007669"/>
    <property type="project" value="UniProtKB-SubCell"/>
</dbReference>
<feature type="transmembrane region" description="Helical" evidence="8">
    <location>
        <begin position="249"/>
        <end position="269"/>
    </location>
</feature>
<evidence type="ECO:0000256" key="7">
    <source>
        <dbReference type="SAM" id="MobiDB-lite"/>
    </source>
</evidence>
<comment type="subcellular location">
    <subcellularLocation>
        <location evidence="1">Membrane</location>
        <topology evidence="1">Multi-pass membrane protein</topology>
    </subcellularLocation>
</comment>
<evidence type="ECO:0000256" key="1">
    <source>
        <dbReference type="ARBA" id="ARBA00004141"/>
    </source>
</evidence>
<keyword evidence="4" id="KW-0813">Transport</keyword>
<feature type="transmembrane region" description="Helical" evidence="8">
    <location>
        <begin position="310"/>
        <end position="331"/>
    </location>
</feature>
<evidence type="ECO:0000256" key="2">
    <source>
        <dbReference type="ARBA" id="ARBA00005982"/>
    </source>
</evidence>
<keyword evidence="5 8" id="KW-1133">Transmembrane helix</keyword>
<comment type="caution">
    <text evidence="9">The sequence shown here is derived from an EMBL/GenBank/DDBJ whole genome shotgun (WGS) entry which is preliminary data.</text>
</comment>
<dbReference type="Pfam" id="PF00854">
    <property type="entry name" value="PTR2"/>
    <property type="match status" value="1"/>
</dbReference>
<accession>A0A1W0WIW5</accession>
<feature type="compositionally biased region" description="Basic and acidic residues" evidence="7">
    <location>
        <begin position="341"/>
        <end position="362"/>
    </location>
</feature>
<name>A0A1W0WIW5_HYPEX</name>
<keyword evidence="4" id="KW-0653">Protein transport</keyword>
<dbReference type="Gene3D" id="1.20.1250.20">
    <property type="entry name" value="MFS general substrate transporter like domains"/>
    <property type="match status" value="1"/>
</dbReference>
<evidence type="ECO:0000256" key="4">
    <source>
        <dbReference type="ARBA" id="ARBA00022856"/>
    </source>
</evidence>
<dbReference type="InterPro" id="IPR036259">
    <property type="entry name" value="MFS_trans_sf"/>
</dbReference>
<evidence type="ECO:0000313" key="9">
    <source>
        <dbReference type="EMBL" id="OQV15160.1"/>
    </source>
</evidence>
<evidence type="ECO:0000256" key="8">
    <source>
        <dbReference type="SAM" id="Phobius"/>
    </source>
</evidence>
<dbReference type="InterPro" id="IPR000109">
    <property type="entry name" value="POT_fam"/>
</dbReference>